<dbReference type="Proteomes" id="UP000708576">
    <property type="component" value="Unassembled WGS sequence"/>
</dbReference>
<protein>
    <recommendedName>
        <fullName evidence="3">PHP domain-containing protein</fullName>
    </recommendedName>
</protein>
<dbReference type="EMBL" id="JAGUCO010000003">
    <property type="protein sequence ID" value="MBS2098121.1"/>
    <property type="molecule type" value="Genomic_DNA"/>
</dbReference>
<evidence type="ECO:0000313" key="1">
    <source>
        <dbReference type="EMBL" id="MBS2098121.1"/>
    </source>
</evidence>
<reference evidence="1 2" key="1">
    <citation type="journal article" date="2015" name="Int. J. Syst. Evol. Microbiol.">
        <title>Carboxylicivirga linearis sp. nov., isolated from a sea cucumber culture pond.</title>
        <authorList>
            <person name="Wang F.Q."/>
            <person name="Zhou Y.X."/>
            <person name="Lin X.Z."/>
            <person name="Chen G.J."/>
            <person name="Du Z.J."/>
        </authorList>
    </citation>
    <scope>NUCLEOTIDE SEQUENCE [LARGE SCALE GENOMIC DNA]</scope>
    <source>
        <strain evidence="1 2">FB218</strain>
    </source>
</reference>
<dbReference type="Gene3D" id="3.20.20.140">
    <property type="entry name" value="Metal-dependent hydrolases"/>
    <property type="match status" value="1"/>
</dbReference>
<evidence type="ECO:0008006" key="3">
    <source>
        <dbReference type="Google" id="ProtNLM"/>
    </source>
</evidence>
<sequence>MSFIDNLKDFSPQITSGDLKPLKVNNHLHTPHSFSAFQSVDEALDQSAEEGVKVVGVNDFFSFDAYADWSDGAFKRNLFPLFNVEFIGLNEAYQKEGLKVNDPGNPGRTYFSGKSLAYPLTLSTDTKQKIDDLVTNANDYVRKMTEKVNELFAKKQFGFRLDYNQIKKDLAMGQVRERHLARAIRQLAEKHYKDANRLLAFYNELLDVNGMSCSLTDEAGVENEIRNALLKAGKPAYVPEDPNGFLSVAEIRSIILEAGGIPTYPFLADAVKGYTDFERELKKVSAELKDLGVWSVEFIPTRNNHAILKEYSQYLKKEGFVVSFGTEHNSPGKQPIEVEAKGATKLDKDLMEINYEGACILAAHQYLFAKEGVGVLDNKGVFKAEKRDEFTKLGDSLIQFVTNKN</sequence>
<name>A0ABS5JT79_9BACT</name>
<gene>
    <name evidence="1" type="ORF">KEM10_07495</name>
</gene>
<evidence type="ECO:0000313" key="2">
    <source>
        <dbReference type="Proteomes" id="UP000708576"/>
    </source>
</evidence>
<keyword evidence="2" id="KW-1185">Reference proteome</keyword>
<dbReference type="SUPFAM" id="SSF89550">
    <property type="entry name" value="PHP domain-like"/>
    <property type="match status" value="1"/>
</dbReference>
<dbReference type="RefSeq" id="WP_212215358.1">
    <property type="nucleotide sequence ID" value="NZ_JAGUCO010000003.1"/>
</dbReference>
<dbReference type="InterPro" id="IPR016195">
    <property type="entry name" value="Pol/histidinol_Pase-like"/>
</dbReference>
<proteinExistence type="predicted"/>
<accession>A0ABS5JT79</accession>
<dbReference type="Gene3D" id="1.10.150.650">
    <property type="match status" value="1"/>
</dbReference>
<organism evidence="1 2">
    <name type="scientific">Carboxylicivirga linearis</name>
    <dbReference type="NCBI Taxonomy" id="1628157"/>
    <lineage>
        <taxon>Bacteria</taxon>
        <taxon>Pseudomonadati</taxon>
        <taxon>Bacteroidota</taxon>
        <taxon>Bacteroidia</taxon>
        <taxon>Marinilabiliales</taxon>
        <taxon>Marinilabiliaceae</taxon>
        <taxon>Carboxylicivirga</taxon>
    </lineage>
</organism>
<comment type="caution">
    <text evidence="1">The sequence shown here is derived from an EMBL/GenBank/DDBJ whole genome shotgun (WGS) entry which is preliminary data.</text>
</comment>